<evidence type="ECO:0000313" key="1">
    <source>
        <dbReference type="EMBL" id="KAI4299504.1"/>
    </source>
</evidence>
<dbReference type="Proteomes" id="UP000828941">
    <property type="component" value="Chromosome 13"/>
</dbReference>
<sequence length="148" mass="17116">MDSRQLANAETGASMAFSRDWGTVFQGNYNDRREGTTNHFHAPVVYYYSPNRQIQDGGARAQGNTDYANPPSHRQSIPIPFSREESYDNSSFRELIRRKCEVCQQFIPRKATGLIECRRHSFWSQKYCLSHEHDNTARCCSCERLVSL</sequence>
<reference evidence="1 2" key="1">
    <citation type="journal article" date="2022" name="DNA Res.">
        <title>Chromosomal-level genome assembly of the orchid tree Bauhinia variegata (Leguminosae; Cercidoideae) supports the allotetraploid origin hypothesis of Bauhinia.</title>
        <authorList>
            <person name="Zhong Y."/>
            <person name="Chen Y."/>
            <person name="Zheng D."/>
            <person name="Pang J."/>
            <person name="Liu Y."/>
            <person name="Luo S."/>
            <person name="Meng S."/>
            <person name="Qian L."/>
            <person name="Wei D."/>
            <person name="Dai S."/>
            <person name="Zhou R."/>
        </authorList>
    </citation>
    <scope>NUCLEOTIDE SEQUENCE [LARGE SCALE GENOMIC DNA]</scope>
    <source>
        <strain evidence="1">BV-YZ2020</strain>
    </source>
</reference>
<comment type="caution">
    <text evidence="1">The sequence shown here is derived from an EMBL/GenBank/DDBJ whole genome shotgun (WGS) entry which is preliminary data.</text>
</comment>
<evidence type="ECO:0000313" key="2">
    <source>
        <dbReference type="Proteomes" id="UP000828941"/>
    </source>
</evidence>
<proteinExistence type="predicted"/>
<keyword evidence="2" id="KW-1185">Reference proteome</keyword>
<accession>A0ACB9KQH5</accession>
<dbReference type="EMBL" id="CM039438">
    <property type="protein sequence ID" value="KAI4299504.1"/>
    <property type="molecule type" value="Genomic_DNA"/>
</dbReference>
<gene>
    <name evidence="1" type="ORF">L6164_032961</name>
</gene>
<protein>
    <submittedName>
        <fullName evidence="1">Uncharacterized protein</fullName>
    </submittedName>
</protein>
<organism evidence="1 2">
    <name type="scientific">Bauhinia variegata</name>
    <name type="common">Purple orchid tree</name>
    <name type="synonym">Phanera variegata</name>
    <dbReference type="NCBI Taxonomy" id="167791"/>
    <lineage>
        <taxon>Eukaryota</taxon>
        <taxon>Viridiplantae</taxon>
        <taxon>Streptophyta</taxon>
        <taxon>Embryophyta</taxon>
        <taxon>Tracheophyta</taxon>
        <taxon>Spermatophyta</taxon>
        <taxon>Magnoliopsida</taxon>
        <taxon>eudicotyledons</taxon>
        <taxon>Gunneridae</taxon>
        <taxon>Pentapetalae</taxon>
        <taxon>rosids</taxon>
        <taxon>fabids</taxon>
        <taxon>Fabales</taxon>
        <taxon>Fabaceae</taxon>
        <taxon>Cercidoideae</taxon>
        <taxon>Cercideae</taxon>
        <taxon>Bauhiniinae</taxon>
        <taxon>Bauhinia</taxon>
    </lineage>
</organism>
<name>A0ACB9KQH5_BAUVA</name>